<dbReference type="Proteomes" id="UP000324222">
    <property type="component" value="Unassembled WGS sequence"/>
</dbReference>
<gene>
    <name evidence="12" type="ORF">E2C01_080888</name>
</gene>
<organism evidence="12 13">
    <name type="scientific">Portunus trituberculatus</name>
    <name type="common">Swimming crab</name>
    <name type="synonym">Neptunus trituberculatus</name>
    <dbReference type="NCBI Taxonomy" id="210409"/>
    <lineage>
        <taxon>Eukaryota</taxon>
        <taxon>Metazoa</taxon>
        <taxon>Ecdysozoa</taxon>
        <taxon>Arthropoda</taxon>
        <taxon>Crustacea</taxon>
        <taxon>Multicrustacea</taxon>
        <taxon>Malacostraca</taxon>
        <taxon>Eumalacostraca</taxon>
        <taxon>Eucarida</taxon>
        <taxon>Decapoda</taxon>
        <taxon>Pleocyemata</taxon>
        <taxon>Brachyura</taxon>
        <taxon>Eubrachyura</taxon>
        <taxon>Portunoidea</taxon>
        <taxon>Portunidae</taxon>
        <taxon>Portuninae</taxon>
        <taxon>Portunus</taxon>
    </lineage>
</organism>
<dbReference type="AlphaFoldDB" id="A0A5B7IWK3"/>
<accession>A0A5B7IWK3</accession>
<evidence type="ECO:0000256" key="8">
    <source>
        <dbReference type="ARBA" id="ARBA00023180"/>
    </source>
</evidence>
<keyword evidence="13" id="KW-1185">Reference proteome</keyword>
<evidence type="ECO:0000256" key="2">
    <source>
        <dbReference type="ARBA" id="ARBA00022448"/>
    </source>
</evidence>
<evidence type="ECO:0000256" key="10">
    <source>
        <dbReference type="ARBA" id="ARBA00023303"/>
    </source>
</evidence>
<keyword evidence="6" id="KW-0472">Membrane</keyword>
<keyword evidence="9" id="KW-1071">Ligand-gated ion channel</keyword>
<keyword evidence="2" id="KW-0813">Transport</keyword>
<feature type="domain" description="Ionotropic glutamate receptor L-glutamate and glycine-binding" evidence="11">
    <location>
        <begin position="11"/>
        <end position="71"/>
    </location>
</feature>
<evidence type="ECO:0000256" key="1">
    <source>
        <dbReference type="ARBA" id="ARBA00004141"/>
    </source>
</evidence>
<dbReference type="Pfam" id="PF10613">
    <property type="entry name" value="Lig_chan-Glu_bd"/>
    <property type="match status" value="1"/>
</dbReference>
<name>A0A5B7IWK3_PORTR</name>
<evidence type="ECO:0000256" key="6">
    <source>
        <dbReference type="ARBA" id="ARBA00023136"/>
    </source>
</evidence>
<reference evidence="12 13" key="1">
    <citation type="submission" date="2019-05" db="EMBL/GenBank/DDBJ databases">
        <title>Another draft genome of Portunus trituberculatus and its Hox gene families provides insights of decapod evolution.</title>
        <authorList>
            <person name="Jeong J.-H."/>
            <person name="Song I."/>
            <person name="Kim S."/>
            <person name="Choi T."/>
            <person name="Kim D."/>
            <person name="Ryu S."/>
            <person name="Kim W."/>
        </authorList>
    </citation>
    <scope>NUCLEOTIDE SEQUENCE [LARGE SCALE GENOMIC DNA]</scope>
    <source>
        <tissue evidence="12">Muscle</tissue>
    </source>
</reference>
<keyword evidence="4" id="KW-1133">Transmembrane helix</keyword>
<dbReference type="GO" id="GO:0015276">
    <property type="term" value="F:ligand-gated monoatomic ion channel activity"/>
    <property type="evidence" value="ECO:0007669"/>
    <property type="project" value="InterPro"/>
</dbReference>
<evidence type="ECO:0000256" key="7">
    <source>
        <dbReference type="ARBA" id="ARBA00023170"/>
    </source>
</evidence>
<evidence type="ECO:0000256" key="3">
    <source>
        <dbReference type="ARBA" id="ARBA00022692"/>
    </source>
</evidence>
<evidence type="ECO:0000256" key="5">
    <source>
        <dbReference type="ARBA" id="ARBA00023065"/>
    </source>
</evidence>
<evidence type="ECO:0000256" key="4">
    <source>
        <dbReference type="ARBA" id="ARBA00022989"/>
    </source>
</evidence>
<proteinExistence type="predicted"/>
<evidence type="ECO:0000256" key="9">
    <source>
        <dbReference type="ARBA" id="ARBA00023286"/>
    </source>
</evidence>
<dbReference type="GO" id="GO:0016020">
    <property type="term" value="C:membrane"/>
    <property type="evidence" value="ECO:0007669"/>
    <property type="project" value="UniProtKB-SubCell"/>
</dbReference>
<keyword evidence="3" id="KW-0812">Transmembrane</keyword>
<keyword evidence="8" id="KW-0325">Glycoprotein</keyword>
<keyword evidence="7" id="KW-0675">Receptor</keyword>
<keyword evidence="10" id="KW-0407">Ion channel</keyword>
<evidence type="ECO:0000313" key="12">
    <source>
        <dbReference type="EMBL" id="MPC86076.1"/>
    </source>
</evidence>
<sequence>MVIVVEGVFEPADGKWGYEVSPGNFTGVLGEVQHRLADFSLDLSIVAEREMVIDFSIGYLLEPLTFVTSKPRVRPVA</sequence>
<comment type="caution">
    <text evidence="12">The sequence shown here is derived from an EMBL/GenBank/DDBJ whole genome shotgun (WGS) entry which is preliminary data.</text>
</comment>
<protein>
    <recommendedName>
        <fullName evidence="11">Ionotropic glutamate receptor L-glutamate and glycine-binding domain-containing protein</fullName>
    </recommendedName>
</protein>
<dbReference type="InterPro" id="IPR019594">
    <property type="entry name" value="Glu/Gly-bd"/>
</dbReference>
<dbReference type="SUPFAM" id="SSF53850">
    <property type="entry name" value="Periplasmic binding protein-like II"/>
    <property type="match status" value="1"/>
</dbReference>
<keyword evidence="5" id="KW-0406">Ion transport</keyword>
<comment type="subcellular location">
    <subcellularLocation>
        <location evidence="1">Membrane</location>
        <topology evidence="1">Multi-pass membrane protein</topology>
    </subcellularLocation>
</comment>
<evidence type="ECO:0000313" key="13">
    <source>
        <dbReference type="Proteomes" id="UP000324222"/>
    </source>
</evidence>
<dbReference type="Gene3D" id="3.40.190.10">
    <property type="entry name" value="Periplasmic binding protein-like II"/>
    <property type="match status" value="1"/>
</dbReference>
<dbReference type="EMBL" id="VSRR010070395">
    <property type="protein sequence ID" value="MPC86076.1"/>
    <property type="molecule type" value="Genomic_DNA"/>
</dbReference>
<evidence type="ECO:0000259" key="11">
    <source>
        <dbReference type="Pfam" id="PF10613"/>
    </source>
</evidence>